<dbReference type="Proteomes" id="UP000299102">
    <property type="component" value="Unassembled WGS sequence"/>
</dbReference>
<keyword evidence="2" id="KW-1185">Reference proteome</keyword>
<evidence type="ECO:0000313" key="1">
    <source>
        <dbReference type="EMBL" id="GBO98406.1"/>
    </source>
</evidence>
<comment type="caution">
    <text evidence="1">The sequence shown here is derived from an EMBL/GenBank/DDBJ whole genome shotgun (WGS) entry which is preliminary data.</text>
</comment>
<reference evidence="1 2" key="1">
    <citation type="journal article" date="2019" name="Commun. Biol.">
        <title>The bagworm genome reveals a unique fibroin gene that provides high tensile strength.</title>
        <authorList>
            <person name="Kono N."/>
            <person name="Nakamura H."/>
            <person name="Ohtoshi R."/>
            <person name="Tomita M."/>
            <person name="Numata K."/>
            <person name="Arakawa K."/>
        </authorList>
    </citation>
    <scope>NUCLEOTIDE SEQUENCE [LARGE SCALE GENOMIC DNA]</scope>
</reference>
<name>A0A4C1SAG0_EUMVA</name>
<proteinExistence type="predicted"/>
<organism evidence="1 2">
    <name type="scientific">Eumeta variegata</name>
    <name type="common">Bagworm moth</name>
    <name type="synonym">Eumeta japonica</name>
    <dbReference type="NCBI Taxonomy" id="151549"/>
    <lineage>
        <taxon>Eukaryota</taxon>
        <taxon>Metazoa</taxon>
        <taxon>Ecdysozoa</taxon>
        <taxon>Arthropoda</taxon>
        <taxon>Hexapoda</taxon>
        <taxon>Insecta</taxon>
        <taxon>Pterygota</taxon>
        <taxon>Neoptera</taxon>
        <taxon>Endopterygota</taxon>
        <taxon>Lepidoptera</taxon>
        <taxon>Glossata</taxon>
        <taxon>Ditrysia</taxon>
        <taxon>Tineoidea</taxon>
        <taxon>Psychidae</taxon>
        <taxon>Oiketicinae</taxon>
        <taxon>Eumeta</taxon>
    </lineage>
</organism>
<protein>
    <submittedName>
        <fullName evidence="1">Uncharacterized protein</fullName>
    </submittedName>
</protein>
<accession>A0A4C1SAG0</accession>
<evidence type="ECO:0000313" key="2">
    <source>
        <dbReference type="Proteomes" id="UP000299102"/>
    </source>
</evidence>
<dbReference type="EMBL" id="BGZK01000001">
    <property type="protein sequence ID" value="GBO98406.1"/>
    <property type="molecule type" value="Genomic_DNA"/>
</dbReference>
<dbReference type="AlphaFoldDB" id="A0A4C1SAG0"/>
<sequence>MKERALLRDSSLLRHSRPAGVEECVADYDSTFDVKHLYARWTECALAIIGFQGLMMELDGWHRNYHIITEQYILTVKIQLLLIGFDPVAALLMQETFIKESSSNRGGIRQCFCRVTVDGGVFINRPGATNFVSSKTVYKTKTARCTLPRTALISDRMRPDCNEDIFFE</sequence>
<gene>
    <name evidence="1" type="ORF">EVAR_55_1</name>
</gene>